<sequence length="499" mass="56054">MSSRKKASKRGTYRGFSSEGVHDEILVPKAEFVPHLIDPADSEAYWTARYGSITPPSEKSFPVMNQHVIEFRIPCRGESADNSPEGYFTCYESFLVLCCLWFPILEIIVRVLDRFEVSISQLNPTSFQHLIGVVILSYEHGLSLPTDPLKRSLGYNLFRSRTSTGCAGSVEENCIPLFWSKPNGSPFINPLSPFPGDVIEMRDLLRNGPFSWTFFTPRRVRKALRLVHPEETNVRSSKGKGIDLGDIEFFVDDSILPEWDPDLAYGDGSGSSEVHILDFDEFFAGLPSSFDPPSSVDELGRSKVVAEGSRIINGGLNMLGSALEASHREAMVYRFKAEKAEKDLARMQNEILERDSKLAKDHDKAVRRAERRGRREIVEVMRNRASQFGTEYGNLKEAYSLVGDYRECRGSVSTLWKTQTDEFVFKDEMETMEGGMKDHAHAEALIPPIDVRIQGFWDPIPVSPDMEEVATEVAGDDEEVDRPTDAFGASMSGSFNFDL</sequence>
<evidence type="ECO:0000313" key="3">
    <source>
        <dbReference type="EMBL" id="KAF2576191.1"/>
    </source>
</evidence>
<organism evidence="3">
    <name type="scientific">Brassica cretica</name>
    <name type="common">Mustard</name>
    <dbReference type="NCBI Taxonomy" id="69181"/>
    <lineage>
        <taxon>Eukaryota</taxon>
        <taxon>Viridiplantae</taxon>
        <taxon>Streptophyta</taxon>
        <taxon>Embryophyta</taxon>
        <taxon>Tracheophyta</taxon>
        <taxon>Spermatophyta</taxon>
        <taxon>Magnoliopsida</taxon>
        <taxon>eudicotyledons</taxon>
        <taxon>Gunneridae</taxon>
        <taxon>Pentapetalae</taxon>
        <taxon>rosids</taxon>
        <taxon>malvids</taxon>
        <taxon>Brassicales</taxon>
        <taxon>Brassicaceae</taxon>
        <taxon>Brassiceae</taxon>
        <taxon>Brassica</taxon>
    </lineage>
</organism>
<accession>A0A8S9J1Z1</accession>
<proteinExistence type="predicted"/>
<protein>
    <submittedName>
        <fullName evidence="3">Uncharacterized protein</fullName>
    </submittedName>
</protein>
<name>A0A8S9J1Z1_BRACR</name>
<feature type="region of interest" description="Disordered" evidence="2">
    <location>
        <begin position="474"/>
        <end position="499"/>
    </location>
</feature>
<dbReference type="EMBL" id="QGKY02001015">
    <property type="protein sequence ID" value="KAF2576191.1"/>
    <property type="molecule type" value="Genomic_DNA"/>
</dbReference>
<comment type="caution">
    <text evidence="3">The sequence shown here is derived from an EMBL/GenBank/DDBJ whole genome shotgun (WGS) entry which is preliminary data.</text>
</comment>
<evidence type="ECO:0000256" key="1">
    <source>
        <dbReference type="SAM" id="Coils"/>
    </source>
</evidence>
<reference evidence="3" key="1">
    <citation type="submission" date="2019-12" db="EMBL/GenBank/DDBJ databases">
        <title>Genome sequencing and annotation of Brassica cretica.</title>
        <authorList>
            <person name="Studholme D.J."/>
            <person name="Sarris P.F."/>
        </authorList>
    </citation>
    <scope>NUCLEOTIDE SEQUENCE</scope>
    <source>
        <strain evidence="3">PFS-102/07</strain>
        <tissue evidence="3">Leaf</tissue>
    </source>
</reference>
<dbReference type="AlphaFoldDB" id="A0A8S9J1Z1"/>
<evidence type="ECO:0000256" key="2">
    <source>
        <dbReference type="SAM" id="MobiDB-lite"/>
    </source>
</evidence>
<feature type="coiled-coil region" evidence="1">
    <location>
        <begin position="330"/>
        <end position="357"/>
    </location>
</feature>
<keyword evidence="1" id="KW-0175">Coiled coil</keyword>
<gene>
    <name evidence="3" type="ORF">F2Q70_00002662</name>
</gene>